<organism evidence="9 10">
    <name type="scientific">Burkholderia ubonensis</name>
    <dbReference type="NCBI Taxonomy" id="101571"/>
    <lineage>
        <taxon>Bacteria</taxon>
        <taxon>Pseudomonadati</taxon>
        <taxon>Pseudomonadota</taxon>
        <taxon>Betaproteobacteria</taxon>
        <taxon>Burkholderiales</taxon>
        <taxon>Burkholderiaceae</taxon>
        <taxon>Burkholderia</taxon>
        <taxon>Burkholderia cepacia complex</taxon>
    </lineage>
</organism>
<reference evidence="9 10" key="1">
    <citation type="submission" date="2015-11" db="EMBL/GenBank/DDBJ databases">
        <authorList>
            <person name="Sahl J."/>
            <person name="Wagner D."/>
            <person name="Keim P."/>
        </authorList>
    </citation>
    <scope>NUCLEOTIDE SEQUENCE [LARGE SCALE GENOMIC DNA]</scope>
    <source>
        <strain evidence="9 10">MSMB1157</strain>
    </source>
</reference>
<dbReference type="PANTHER" id="PTHR43820">
    <property type="entry name" value="HIGH-AFFINITY BRANCHED-CHAIN AMINO ACID TRANSPORT ATP-BINDING PROTEIN LIVF"/>
    <property type="match status" value="1"/>
</dbReference>
<accession>A0AA40RBL7</accession>
<dbReference type="GO" id="GO:0015658">
    <property type="term" value="F:branched-chain amino acid transmembrane transporter activity"/>
    <property type="evidence" value="ECO:0007669"/>
    <property type="project" value="TreeGrafter"/>
</dbReference>
<dbReference type="SMART" id="SM00382">
    <property type="entry name" value="AAA"/>
    <property type="match status" value="1"/>
</dbReference>
<dbReference type="InterPro" id="IPR003593">
    <property type="entry name" value="AAA+_ATPase"/>
</dbReference>
<dbReference type="Pfam" id="PF00005">
    <property type="entry name" value="ABC_tran"/>
    <property type="match status" value="1"/>
</dbReference>
<evidence type="ECO:0000256" key="5">
    <source>
        <dbReference type="ARBA" id="ARBA00022741"/>
    </source>
</evidence>
<keyword evidence="5" id="KW-0547">Nucleotide-binding</keyword>
<evidence type="ECO:0000313" key="9">
    <source>
        <dbReference type="EMBL" id="KWZ60314.1"/>
    </source>
</evidence>
<evidence type="ECO:0000256" key="4">
    <source>
        <dbReference type="ARBA" id="ARBA00022519"/>
    </source>
</evidence>
<keyword evidence="2" id="KW-0813">Transport</keyword>
<sequence length="236" mass="24474">MSALLDIRGLRAWYGMQPVLDGVDLALAPGETLALLGRNGSGRSTLAKAVMGLVRTAGSVRIAGVECAGARTFEIARRGVAYVAEQRDVFALLSVRDNLRVGLRGSGSGGAAARAALDALFERFPLLAARADVKAGRLSGGEQQVLALARALAGEPRVLIVDEPAEGLAPLAADEIGACLAGLQADGVAILLIEQRLQLAPRLTRRAAVMGRGRIVYDGVLDGLDGEITDAWLSVG</sequence>
<dbReference type="GO" id="GO:0016887">
    <property type="term" value="F:ATP hydrolysis activity"/>
    <property type="evidence" value="ECO:0007669"/>
    <property type="project" value="InterPro"/>
</dbReference>
<dbReference type="PROSITE" id="PS50893">
    <property type="entry name" value="ABC_TRANSPORTER_2"/>
    <property type="match status" value="1"/>
</dbReference>
<dbReference type="Proteomes" id="UP000070119">
    <property type="component" value="Chromosome 1"/>
</dbReference>
<evidence type="ECO:0000256" key="3">
    <source>
        <dbReference type="ARBA" id="ARBA00022475"/>
    </source>
</evidence>
<proteinExistence type="inferred from homology"/>
<keyword evidence="4" id="KW-0472">Membrane</keyword>
<evidence type="ECO:0000256" key="2">
    <source>
        <dbReference type="ARBA" id="ARBA00022448"/>
    </source>
</evidence>
<dbReference type="PROSITE" id="PS00211">
    <property type="entry name" value="ABC_TRANSPORTER_1"/>
    <property type="match status" value="1"/>
</dbReference>
<keyword evidence="4" id="KW-0997">Cell inner membrane</keyword>
<evidence type="ECO:0000256" key="7">
    <source>
        <dbReference type="ARBA" id="ARBA00022970"/>
    </source>
</evidence>
<protein>
    <submittedName>
        <fullName evidence="9">ABC transporter ATP-binding protein</fullName>
    </submittedName>
</protein>
<dbReference type="InterPro" id="IPR052156">
    <property type="entry name" value="BCAA_Transport_ATP-bd_LivF"/>
</dbReference>
<dbReference type="InterPro" id="IPR027417">
    <property type="entry name" value="P-loop_NTPase"/>
</dbReference>
<feature type="domain" description="ABC transporter" evidence="8">
    <location>
        <begin position="5"/>
        <end position="235"/>
    </location>
</feature>
<comment type="caution">
    <text evidence="9">The sequence shown here is derived from an EMBL/GenBank/DDBJ whole genome shotgun (WGS) entry which is preliminary data.</text>
</comment>
<dbReference type="InterPro" id="IPR017871">
    <property type="entry name" value="ABC_transporter-like_CS"/>
</dbReference>
<dbReference type="SUPFAM" id="SSF52540">
    <property type="entry name" value="P-loop containing nucleoside triphosphate hydrolases"/>
    <property type="match status" value="1"/>
</dbReference>
<dbReference type="RefSeq" id="WP_060062935.1">
    <property type="nucleotide sequence ID" value="NZ_CM003771.1"/>
</dbReference>
<dbReference type="Gene3D" id="3.40.50.300">
    <property type="entry name" value="P-loop containing nucleotide triphosphate hydrolases"/>
    <property type="match status" value="1"/>
</dbReference>
<keyword evidence="3" id="KW-1003">Cell membrane</keyword>
<dbReference type="GO" id="GO:0015807">
    <property type="term" value="P:L-amino acid transport"/>
    <property type="evidence" value="ECO:0007669"/>
    <property type="project" value="TreeGrafter"/>
</dbReference>
<evidence type="ECO:0000313" key="10">
    <source>
        <dbReference type="Proteomes" id="UP000070119"/>
    </source>
</evidence>
<keyword evidence="7" id="KW-0029">Amino-acid transport</keyword>
<dbReference type="AlphaFoldDB" id="A0AA40RBL7"/>
<evidence type="ECO:0000256" key="1">
    <source>
        <dbReference type="ARBA" id="ARBA00005417"/>
    </source>
</evidence>
<dbReference type="GO" id="GO:0005524">
    <property type="term" value="F:ATP binding"/>
    <property type="evidence" value="ECO:0007669"/>
    <property type="project" value="UniProtKB-KW"/>
</dbReference>
<comment type="similarity">
    <text evidence="1">Belongs to the ABC transporter superfamily.</text>
</comment>
<name>A0AA40RBL7_9BURK</name>
<keyword evidence="6 9" id="KW-0067">ATP-binding</keyword>
<dbReference type="EMBL" id="LNJU01000001">
    <property type="protein sequence ID" value="KWZ60314.1"/>
    <property type="molecule type" value="Genomic_DNA"/>
</dbReference>
<gene>
    <name evidence="9" type="ORF">WK57_06825</name>
</gene>
<dbReference type="PANTHER" id="PTHR43820:SF4">
    <property type="entry name" value="HIGH-AFFINITY BRANCHED-CHAIN AMINO ACID TRANSPORT ATP-BINDING PROTEIN LIVF"/>
    <property type="match status" value="1"/>
</dbReference>
<evidence type="ECO:0000259" key="8">
    <source>
        <dbReference type="PROSITE" id="PS50893"/>
    </source>
</evidence>
<evidence type="ECO:0000256" key="6">
    <source>
        <dbReference type="ARBA" id="ARBA00022840"/>
    </source>
</evidence>
<dbReference type="InterPro" id="IPR003439">
    <property type="entry name" value="ABC_transporter-like_ATP-bd"/>
</dbReference>